<evidence type="ECO:0000256" key="2">
    <source>
        <dbReference type="ARBA" id="ARBA00023054"/>
    </source>
</evidence>
<evidence type="ECO:0000313" key="10">
    <source>
        <dbReference type="Proteomes" id="UP001443914"/>
    </source>
</evidence>
<dbReference type="Pfam" id="PF25785">
    <property type="entry name" value="TPR"/>
    <property type="match status" value="1"/>
</dbReference>
<dbReference type="InterPro" id="IPR012929">
    <property type="entry name" value="Nucleoprot-TPR/MLP1-2_dom"/>
</dbReference>
<dbReference type="PANTHER" id="PTHR18898:SF2">
    <property type="entry name" value="NUCLEOPROTEIN TPR"/>
    <property type="match status" value="1"/>
</dbReference>
<comment type="subcellular location">
    <subcellularLocation>
        <location evidence="1">Nucleus</location>
    </subcellularLocation>
</comment>
<dbReference type="Pfam" id="PF07926">
    <property type="entry name" value="TPR_MLP1_2"/>
    <property type="match status" value="1"/>
</dbReference>
<feature type="coiled-coil region" evidence="4">
    <location>
        <begin position="474"/>
        <end position="515"/>
    </location>
</feature>
<feature type="coiled-coil region" evidence="4">
    <location>
        <begin position="1208"/>
        <end position="1235"/>
    </location>
</feature>
<feature type="coiled-coil region" evidence="4">
    <location>
        <begin position="813"/>
        <end position="1023"/>
    </location>
</feature>
<dbReference type="GO" id="GO:0006606">
    <property type="term" value="P:protein import into nucleus"/>
    <property type="evidence" value="ECO:0007669"/>
    <property type="project" value="InterPro"/>
</dbReference>
<keyword evidence="3" id="KW-0539">Nucleus</keyword>
<feature type="compositionally biased region" description="Polar residues" evidence="5">
    <location>
        <begin position="1951"/>
        <end position="1962"/>
    </location>
</feature>
<feature type="coiled-coil region" evidence="4">
    <location>
        <begin position="569"/>
        <end position="622"/>
    </location>
</feature>
<feature type="compositionally biased region" description="Acidic residues" evidence="5">
    <location>
        <begin position="1875"/>
        <end position="1889"/>
    </location>
</feature>
<evidence type="ECO:0000256" key="1">
    <source>
        <dbReference type="ARBA" id="ARBA00004123"/>
    </source>
</evidence>
<evidence type="ECO:0000256" key="4">
    <source>
        <dbReference type="SAM" id="Coils"/>
    </source>
</evidence>
<feature type="coiled-coil region" evidence="4">
    <location>
        <begin position="684"/>
        <end position="788"/>
    </location>
</feature>
<evidence type="ECO:0000313" key="9">
    <source>
        <dbReference type="EMBL" id="KAK9677472.1"/>
    </source>
</evidence>
<dbReference type="EMBL" id="JBDFQZ010000011">
    <property type="protein sequence ID" value="KAK9677471.1"/>
    <property type="molecule type" value="Genomic_DNA"/>
</dbReference>
<dbReference type="Gene3D" id="1.10.287.1490">
    <property type="match status" value="1"/>
</dbReference>
<sequence>MPEFISDEDFAVILSAGDVTAAAEKADAFIKTLYAEIETVKARADAATITAEQTCSILEHKYLSLSSEFSALESRNSEIDARIQTQYSELAQVQSEKRQLHLKFIEKDGETGRLKMEVSELQKSKRQLLELVGLKDAEISEKNSTIKCYLDKISDLTDRAAQREARVSEVEAELLRCRAHSEKLMLEKELIEKHNTWLNTELTTKTDSLLKQRRKSSEFEADMSAKLADIEKQYNECSTSLIWHKERVRELESKLESLQPELCSARDDASAAELRYSAEMSTVSKLADLYKESSEEWSKKAGELEGVIKALETHLSQSESDYKDKLEKEAAARKEVEREALNLSEKVSKLEAELESSRKTSELDILPLRSFTTESLTFTDSGNDLAIVPHVPAGVSGTALAASLLREGWSLAKMYAKYQETADALQHEQMGRKQTEAILERVLFEVEEKASVLLDERAEHERMADAYAVMNQRLQQSLSEQANLEKIIRELKAEVKKCEREYNYAQKEITDLQKQVTILLKECRDVQLQCGSVNQEYMDDDVAAHFTEMDDESGIQKVISEHLLSVKDIKGLVEQNAKLRSLVRSLSDEVESREMQANEQFKEELQKHKEEAASRVAAVLERAEEQGRMIESLHASVSMFRRLYEEEHRLHSSESQPAVAPSTEWRKDHMFLLEGSQEATKRVQEQASERMGCMEDELARQKAEIISLRSEREKLAMEANFAQEKLEKFVKEFDHQREESNGILVRNIEFSRIIVDYQKKLRETSESANAAEELSRKLNMELSVLKREKELLLNSEKRAHDEVQDLSQRVYRLQATLDTVQSAEQVREEARATERRKQEEYIKQIEREWAEAKRELQEERNNVRTLSLDREHTIKDAMRQVEEMGKRLEAALQAVTAADGRAAAAEARYSDLERNLKLAEAKIDGQGSGHKSPLSAHEVTCDISMANQEIERLKSEALANKDHMLQYKSIVEVNEAALKQMEAAHESYRIEVEELKKSLKAEIQSLRDRIDELENESIMKTKEAATAVAQKDEALASALSEITALKVDTSNKASQLLAMEVQVSALKEDLDRAQCRAHEVQANYERQVILQSETIQELTKTSHALSSVQEEASALRKAVDSYKSENAELKAKWDSEKLELENLKNEAEKKYDELNEQNKILHSQLEALHIKLAEKESGTTGIGATSTSDDSQGEAGLHRVVSYLRRSREIAETEISLLKQEKLRVQSQLERAMKAAEVAEASISAERANSRSLLFTEDEFKALKLQVSEMSLLRESNMQLREENRHNFEECHKLREVAQSAKVEAEKLRNILKETEIEVEGLRKEVELHKKDKENVERQISDMREASKNLNLEEYNRLKSEVEELRASLREKEAGIEDARNQISQKQELIAKLNQDLASTRLELTERGGQLVQVEGLKLDVERQKKVVNSYKRRVESLLKEKEALSKEKESLLKEKGSLLNEKEVLGKEKEDLRKEKDLLSKEKEVLSKQLEELSKEKQVISKQLDDLRRDKKATEDASIDPATREKKENEKDARINILEFTVTKLRKEKEKRQGIEKSILAKVESVDVERKKFEDQLERQKEAVRKISDEIEKLKHARDSLPVGTSVVQLLSANNLDDLAAAYVLAIENFEREAHLVLNDAGNQGSTNTSSGVDATVGVASTIQALPVEVPKTTSLSAPPVYPPAKATEEREKKVSLHKSRKLVRPRLVKSGGLHRDIEMSGADASSSAQETGKQSSVRVSSELHLRKRPASPSPSEKQEEHLHPGDSGTNFLEPSLKKSKGSESLQQDVQEPAAASENVDTIPTVEELLDAVGDVPQDSAYEDSDFRKDVENAEGEGNEAEEPLQTNDTKTLDMESENIVNDEFAGKGSETEQMVDDASDLQDEQDDQQPMTDMNDREEGEMLPSSHLDVGDDTTITGSQDGTDVQPEHSPAASMHSPSQVDDDMDVNEATSPEISNANDQIEEGELAEDVAEYVDKSNSGDEQDHTSEPGNSAAERTVSTVESVVSRETSQEPPQASHAPRTINISDVARQRAAARLGRPSSSSFASDSTPPNYTPAKRRGRGGGGPVTRSRGRRGAR</sequence>
<dbReference type="GO" id="GO:0017056">
    <property type="term" value="F:structural constituent of nuclear pore"/>
    <property type="evidence" value="ECO:0007669"/>
    <property type="project" value="TreeGrafter"/>
</dbReference>
<keyword evidence="2 4" id="KW-0175">Coiled coil</keyword>
<evidence type="ECO:0008006" key="11">
    <source>
        <dbReference type="Google" id="ProtNLM"/>
    </source>
</evidence>
<name>A0AAW1HM26_SAPOF</name>
<feature type="region of interest" description="Disordered" evidence="5">
    <location>
        <begin position="1506"/>
        <end position="1531"/>
    </location>
</feature>
<feature type="compositionally biased region" description="Basic and acidic residues" evidence="5">
    <location>
        <begin position="1976"/>
        <end position="1990"/>
    </location>
</feature>
<feature type="compositionally biased region" description="Basic residues" evidence="5">
    <location>
        <begin position="1697"/>
        <end position="1709"/>
    </location>
</feature>
<evidence type="ECO:0000259" key="8">
    <source>
        <dbReference type="Pfam" id="PF25785"/>
    </source>
</evidence>
<reference evidence="9 10" key="1">
    <citation type="submission" date="2024-03" db="EMBL/GenBank/DDBJ databases">
        <title>WGS assembly of Saponaria officinalis var. Norfolk2.</title>
        <authorList>
            <person name="Jenkins J."/>
            <person name="Shu S."/>
            <person name="Grimwood J."/>
            <person name="Barry K."/>
            <person name="Goodstein D."/>
            <person name="Schmutz J."/>
            <person name="Leebens-Mack J."/>
            <person name="Osbourn A."/>
        </authorList>
    </citation>
    <scope>NUCLEOTIDE SEQUENCE [LARGE SCALE GENOMIC DNA]</scope>
    <source>
        <strain evidence="10">cv. Norfolk2</strain>
        <strain evidence="9">JIC</strain>
        <tissue evidence="9">Leaf</tissue>
    </source>
</reference>
<dbReference type="Proteomes" id="UP001443914">
    <property type="component" value="Unassembled WGS sequence"/>
</dbReference>
<dbReference type="PANTHER" id="PTHR18898">
    <property type="entry name" value="NUCLEOPROTEIN TPR-RELATED"/>
    <property type="match status" value="1"/>
</dbReference>
<dbReference type="GO" id="GO:0005643">
    <property type="term" value="C:nuclear pore"/>
    <property type="evidence" value="ECO:0007669"/>
    <property type="project" value="TreeGrafter"/>
</dbReference>
<feature type="domain" description="Nucleoprotein TPR/MLP1-2" evidence="6">
    <location>
        <begin position="1041"/>
        <end position="1168"/>
    </location>
</feature>
<gene>
    <name evidence="9" type="ORF">RND81_11G145200</name>
</gene>
<feature type="coiled-coil region" evidence="4">
    <location>
        <begin position="1564"/>
        <end position="1598"/>
    </location>
</feature>
<evidence type="ECO:0000256" key="5">
    <source>
        <dbReference type="SAM" id="MobiDB-lite"/>
    </source>
</evidence>
<feature type="coiled-coil region" evidence="4">
    <location>
        <begin position="319"/>
        <end position="360"/>
    </location>
</feature>
<protein>
    <recommendedName>
        <fullName evidence="11">Nucleoprotein TPR/MLP1 domain-containing protein</fullName>
    </recommendedName>
</protein>
<accession>A0AAW1HM26</accession>
<feature type="compositionally biased region" description="Basic and acidic residues" evidence="5">
    <location>
        <begin position="1506"/>
        <end position="1516"/>
    </location>
</feature>
<evidence type="ECO:0000259" key="6">
    <source>
        <dbReference type="Pfam" id="PF07926"/>
    </source>
</evidence>
<feature type="domain" description="NUA/TPR/MLP1-2-like" evidence="8">
    <location>
        <begin position="488"/>
        <end position="595"/>
    </location>
</feature>
<proteinExistence type="predicted"/>
<dbReference type="GO" id="GO:0006406">
    <property type="term" value="P:mRNA export from nucleus"/>
    <property type="evidence" value="ECO:0007669"/>
    <property type="project" value="TreeGrafter"/>
</dbReference>
<comment type="caution">
    <text evidence="9">The sequence shown here is derived from an EMBL/GenBank/DDBJ whole genome shotgun (WGS) entry which is preliminary data.</text>
</comment>
<feature type="coiled-coil region" evidence="4">
    <location>
        <begin position="1056"/>
        <end position="1171"/>
    </location>
</feature>
<feature type="compositionally biased region" description="Polar residues" evidence="5">
    <location>
        <begin position="1725"/>
        <end position="1741"/>
    </location>
</feature>
<feature type="compositionally biased region" description="Acidic residues" evidence="5">
    <location>
        <begin position="1834"/>
        <end position="1844"/>
    </location>
</feature>
<evidence type="ECO:0000256" key="3">
    <source>
        <dbReference type="ARBA" id="ARBA00023242"/>
    </source>
</evidence>
<keyword evidence="10" id="KW-1185">Reference proteome</keyword>
<dbReference type="Pfam" id="PF25481">
    <property type="entry name" value="Nucleoprot-TPR"/>
    <property type="match status" value="1"/>
</dbReference>
<evidence type="ECO:0000259" key="7">
    <source>
        <dbReference type="Pfam" id="PF25481"/>
    </source>
</evidence>
<dbReference type="InterPro" id="IPR057577">
    <property type="entry name" value="Nucleoprot-TPR/MLP1_dom"/>
</dbReference>
<feature type="region of interest" description="Disordered" evidence="5">
    <location>
        <begin position="1672"/>
        <end position="2081"/>
    </location>
</feature>
<feature type="domain" description="Nucleoprotein TPR/MPL1" evidence="7">
    <location>
        <begin position="172"/>
        <end position="251"/>
    </location>
</feature>
<organism evidence="9 10">
    <name type="scientific">Saponaria officinalis</name>
    <name type="common">Common soapwort</name>
    <name type="synonym">Lychnis saponaria</name>
    <dbReference type="NCBI Taxonomy" id="3572"/>
    <lineage>
        <taxon>Eukaryota</taxon>
        <taxon>Viridiplantae</taxon>
        <taxon>Streptophyta</taxon>
        <taxon>Embryophyta</taxon>
        <taxon>Tracheophyta</taxon>
        <taxon>Spermatophyta</taxon>
        <taxon>Magnoliopsida</taxon>
        <taxon>eudicotyledons</taxon>
        <taxon>Gunneridae</taxon>
        <taxon>Pentapetalae</taxon>
        <taxon>Caryophyllales</taxon>
        <taxon>Caryophyllaceae</taxon>
        <taxon>Caryophylleae</taxon>
        <taxon>Saponaria</taxon>
    </lineage>
</organism>
<feature type="compositionally biased region" description="Acidic residues" evidence="5">
    <location>
        <begin position="1963"/>
        <end position="1975"/>
    </location>
</feature>
<feature type="compositionally biased region" description="Low complexity" evidence="5">
    <location>
        <begin position="1998"/>
        <end position="2011"/>
    </location>
</feature>
<dbReference type="InterPro" id="IPR057974">
    <property type="entry name" value="NUA/TPR/MLP1-2-like_dom"/>
</dbReference>
<feature type="compositionally biased region" description="Polar residues" evidence="5">
    <location>
        <begin position="1916"/>
        <end position="1925"/>
    </location>
</feature>
<dbReference type="EMBL" id="JBDFQZ010000011">
    <property type="protein sequence ID" value="KAK9677472.1"/>
    <property type="molecule type" value="Genomic_DNA"/>
</dbReference>